<name>A0A9X3TTS6_9BACL</name>
<evidence type="ECO:0000313" key="2">
    <source>
        <dbReference type="EMBL" id="MDA5110259.1"/>
    </source>
</evidence>
<feature type="signal peptide" evidence="1">
    <location>
        <begin position="1"/>
        <end position="27"/>
    </location>
</feature>
<dbReference type="AlphaFoldDB" id="A0A9X3TTS6"/>
<proteinExistence type="predicted"/>
<organism evidence="2 3">
    <name type="scientific">Brevibacillus thermoruber</name>
    <dbReference type="NCBI Taxonomy" id="33942"/>
    <lineage>
        <taxon>Bacteria</taxon>
        <taxon>Bacillati</taxon>
        <taxon>Bacillota</taxon>
        <taxon>Bacilli</taxon>
        <taxon>Bacillales</taxon>
        <taxon>Paenibacillaceae</taxon>
        <taxon>Brevibacillus</taxon>
    </lineage>
</organism>
<dbReference type="EMBL" id="JAPYYP010000028">
    <property type="protein sequence ID" value="MDA5110259.1"/>
    <property type="molecule type" value="Genomic_DNA"/>
</dbReference>
<dbReference type="RefSeq" id="WP_271140671.1">
    <property type="nucleotide sequence ID" value="NZ_JAPYYP010000028.1"/>
</dbReference>
<dbReference type="Proteomes" id="UP001151071">
    <property type="component" value="Unassembled WGS sequence"/>
</dbReference>
<evidence type="ECO:0000313" key="3">
    <source>
        <dbReference type="Proteomes" id="UP001151071"/>
    </source>
</evidence>
<protein>
    <submittedName>
        <fullName evidence="2">Uncharacterized protein</fullName>
    </submittedName>
</protein>
<accession>A0A9X3TTS6</accession>
<reference evidence="2" key="1">
    <citation type="submission" date="2022-12" db="EMBL/GenBank/DDBJ databases">
        <title>Draft genome sequence of the thermophilic strain Brevibacillus thermoruber HT42, isolated from Los Humeros, Puebla, Mexico, with biotechnological potential.</title>
        <authorList>
            <person name="Lara Sanchez J."/>
            <person name="Solis Palacios R."/>
            <person name="Bustos Baena A.S."/>
            <person name="Ruz Baez A.E."/>
            <person name="Espinosa Luna G."/>
            <person name="Oliart Ros R.M."/>
        </authorList>
    </citation>
    <scope>NUCLEOTIDE SEQUENCE</scope>
    <source>
        <strain evidence="2">HT42</strain>
    </source>
</reference>
<gene>
    <name evidence="2" type="ORF">O3V59_17975</name>
</gene>
<evidence type="ECO:0000256" key="1">
    <source>
        <dbReference type="SAM" id="SignalP"/>
    </source>
</evidence>
<feature type="chain" id="PRO_5040992119" evidence="1">
    <location>
        <begin position="28"/>
        <end position="272"/>
    </location>
</feature>
<comment type="caution">
    <text evidence="2">The sequence shown here is derived from an EMBL/GenBank/DDBJ whole genome shotgun (WGS) entry which is preliminary data.</text>
</comment>
<sequence length="272" mass="30326">MIGNLARKFTPVVLTLSLLSAPSLVSAEKTKVLTKQEKREILNKKLDFLREQVRKSKDFEKALKATTEKYKSLKVVDSDPEPLKSKNEISALSSYNEPGWLDLTDRVVYDDEIEEYVFVGYWEWDEDEGFVGDQPYDLIGVYTDSTSIMPIDPDGVVLQGWNGLGDEEAFFDTGTDKKSGKVALAKRANSGGAAFWINDRYVTNGMITAILDGVSTSSKYRAYLQYDHSWTDTSITGIGGSVSGGAGGFNISWQSKVEYFPSLYSNGDYFRD</sequence>
<keyword evidence="1" id="KW-0732">Signal</keyword>
<keyword evidence="3" id="KW-1185">Reference proteome</keyword>